<keyword evidence="1" id="KW-0812">Transmembrane</keyword>
<feature type="transmembrane region" description="Helical" evidence="1">
    <location>
        <begin position="43"/>
        <end position="64"/>
    </location>
</feature>
<keyword evidence="1" id="KW-1133">Transmembrane helix</keyword>
<dbReference type="AlphaFoldDB" id="A0A5C7B1T2"/>
<dbReference type="OrthoDB" id="982803at2"/>
<evidence type="ECO:0000256" key="1">
    <source>
        <dbReference type="SAM" id="Phobius"/>
    </source>
</evidence>
<gene>
    <name evidence="2" type="ORF">ESV85_02130</name>
</gene>
<comment type="caution">
    <text evidence="2">The sequence shown here is derived from an EMBL/GenBank/DDBJ whole genome shotgun (WGS) entry which is preliminary data.</text>
</comment>
<accession>A0A5C7B1T2</accession>
<dbReference type="EMBL" id="VORW01000001">
    <property type="protein sequence ID" value="TXE14387.1"/>
    <property type="molecule type" value="Genomic_DNA"/>
</dbReference>
<evidence type="ECO:0000313" key="2">
    <source>
        <dbReference type="EMBL" id="TXE14387.1"/>
    </source>
</evidence>
<proteinExistence type="predicted"/>
<reference evidence="2 3" key="1">
    <citation type="submission" date="2019-08" db="EMBL/GenBank/DDBJ databases">
        <title>Genomes sequence of Algoriphagus aquimarinus ACAM450.</title>
        <authorList>
            <person name="Bowman J.P."/>
        </authorList>
    </citation>
    <scope>NUCLEOTIDE SEQUENCE [LARGE SCALE GENOMIC DNA]</scope>
    <source>
        <strain evidence="2 3">ACAM 450</strain>
    </source>
</reference>
<evidence type="ECO:0000313" key="3">
    <source>
        <dbReference type="Proteomes" id="UP000321935"/>
    </source>
</evidence>
<keyword evidence="1" id="KW-0472">Membrane</keyword>
<organism evidence="2 3">
    <name type="scientific">Algoriphagus aquimarinus</name>
    <dbReference type="NCBI Taxonomy" id="237018"/>
    <lineage>
        <taxon>Bacteria</taxon>
        <taxon>Pseudomonadati</taxon>
        <taxon>Bacteroidota</taxon>
        <taxon>Cytophagia</taxon>
        <taxon>Cytophagales</taxon>
        <taxon>Cyclobacteriaceae</taxon>
        <taxon>Algoriphagus</taxon>
    </lineage>
</organism>
<name>A0A5C7B1T2_9BACT</name>
<sequence>MMSAILILLWFLFYFCLFSLVAGLVRPVVVLWFMDRMNRLKVLKIYGSATLVILIVLKIFEYYFI</sequence>
<dbReference type="Proteomes" id="UP000321935">
    <property type="component" value="Unassembled WGS sequence"/>
</dbReference>
<protein>
    <submittedName>
        <fullName evidence="2">Uncharacterized protein</fullName>
    </submittedName>
</protein>